<dbReference type="GO" id="GO:1990904">
    <property type="term" value="C:ribonucleoprotein complex"/>
    <property type="evidence" value="ECO:0007669"/>
    <property type="project" value="UniProtKB-KW"/>
</dbReference>
<dbReference type="Proteomes" id="UP000215086">
    <property type="component" value="Chromosome"/>
</dbReference>
<organism evidence="10 11">
    <name type="scientific">Thermogutta terrifontis</name>
    <dbReference type="NCBI Taxonomy" id="1331910"/>
    <lineage>
        <taxon>Bacteria</taxon>
        <taxon>Pseudomonadati</taxon>
        <taxon>Planctomycetota</taxon>
        <taxon>Planctomycetia</taxon>
        <taxon>Pirellulales</taxon>
        <taxon>Thermoguttaceae</taxon>
        <taxon>Thermogutta</taxon>
    </lineage>
</organism>
<evidence type="ECO:0000313" key="10">
    <source>
        <dbReference type="EMBL" id="ASV76614.1"/>
    </source>
</evidence>
<feature type="domain" description="Ribosomal protein L9" evidence="9">
    <location>
        <begin position="38"/>
        <end position="65"/>
    </location>
</feature>
<dbReference type="AlphaFoldDB" id="A0A286RKX7"/>
<comment type="function">
    <text evidence="7">Binds to the 23S rRNA.</text>
</comment>
<dbReference type="Gene3D" id="3.40.5.10">
    <property type="entry name" value="Ribosomal protein L9, N-terminal domain"/>
    <property type="match status" value="1"/>
</dbReference>
<evidence type="ECO:0000313" key="11">
    <source>
        <dbReference type="Proteomes" id="UP000215086"/>
    </source>
</evidence>
<dbReference type="FunFam" id="3.40.5.10:FF:000003">
    <property type="entry name" value="50S ribosomal protein L9"/>
    <property type="match status" value="1"/>
</dbReference>
<keyword evidence="3 7" id="KW-0694">RNA-binding</keyword>
<sequence length="182" mass="19984">MNQLKGKKKSRQHGVRGLPRGPHGGVQLLLVQNVEHLGKAGDVVEVKRGYAVNYLIPQGLATIATDHHKRMVEKHKARLLEIERARISSLRQLAENISQMSISIEANANEEGHLYGSVGPNEISKALKAQNVNVSPDQVRLQGPLKELGLYTVRIHLGHDIEADLKVWVVPTVGDTQPGGKK</sequence>
<dbReference type="GO" id="GO:0019843">
    <property type="term" value="F:rRNA binding"/>
    <property type="evidence" value="ECO:0007669"/>
    <property type="project" value="UniProtKB-UniRule"/>
</dbReference>
<dbReference type="InterPro" id="IPR036791">
    <property type="entry name" value="Ribosomal_bL9_C_sf"/>
</dbReference>
<dbReference type="RefSeq" id="WP_095416361.1">
    <property type="nucleotide sequence ID" value="NZ_CP018477.1"/>
</dbReference>
<dbReference type="NCBIfam" id="TIGR00158">
    <property type="entry name" value="L9"/>
    <property type="match status" value="1"/>
</dbReference>
<dbReference type="SUPFAM" id="SSF55653">
    <property type="entry name" value="Ribosomal protein L9 C-domain"/>
    <property type="match status" value="1"/>
</dbReference>
<dbReference type="OrthoDB" id="9788336at2"/>
<evidence type="ECO:0000256" key="5">
    <source>
        <dbReference type="ARBA" id="ARBA00023274"/>
    </source>
</evidence>
<keyword evidence="5 7" id="KW-0687">Ribonucleoprotein</keyword>
<dbReference type="PANTHER" id="PTHR21368">
    <property type="entry name" value="50S RIBOSOMAL PROTEIN L9"/>
    <property type="match status" value="1"/>
</dbReference>
<dbReference type="GO" id="GO:0003735">
    <property type="term" value="F:structural constituent of ribosome"/>
    <property type="evidence" value="ECO:0007669"/>
    <property type="project" value="InterPro"/>
</dbReference>
<dbReference type="Pfam" id="PF03948">
    <property type="entry name" value="Ribosomal_L9_C"/>
    <property type="match status" value="1"/>
</dbReference>
<dbReference type="PROSITE" id="PS00651">
    <property type="entry name" value="RIBOSOMAL_L9"/>
    <property type="match status" value="1"/>
</dbReference>
<evidence type="ECO:0000256" key="3">
    <source>
        <dbReference type="ARBA" id="ARBA00022884"/>
    </source>
</evidence>
<dbReference type="InterPro" id="IPR020069">
    <property type="entry name" value="Ribosomal_bL9_C"/>
</dbReference>
<dbReference type="InterPro" id="IPR000244">
    <property type="entry name" value="Ribosomal_bL9"/>
</dbReference>
<accession>A0A286RKX7</accession>
<dbReference type="EMBL" id="CP018477">
    <property type="protein sequence ID" value="ASV76614.1"/>
    <property type="molecule type" value="Genomic_DNA"/>
</dbReference>
<reference evidence="10 11" key="1">
    <citation type="journal article" name="Front. Microbiol.">
        <title>Sugar Metabolism of the First Thermophilic Planctomycete Thermogutta terrifontis: Comparative Genomic and Transcriptomic Approaches.</title>
        <authorList>
            <person name="Elcheninov A.G."/>
            <person name="Menzel P."/>
            <person name="Gudbergsdottir S.R."/>
            <person name="Slesarev A.I."/>
            <person name="Kadnikov V.V."/>
            <person name="Krogh A."/>
            <person name="Bonch-Osmolovskaya E.A."/>
            <person name="Peng X."/>
            <person name="Kublanov I.V."/>
        </authorList>
    </citation>
    <scope>NUCLEOTIDE SEQUENCE [LARGE SCALE GENOMIC DNA]</scope>
    <source>
        <strain evidence="10 11">R1</strain>
    </source>
</reference>
<dbReference type="KEGG" id="ttf:THTE_4013"/>
<dbReference type="SUPFAM" id="SSF55658">
    <property type="entry name" value="L9 N-domain-like"/>
    <property type="match status" value="1"/>
</dbReference>
<keyword evidence="11" id="KW-1185">Reference proteome</keyword>
<dbReference type="HAMAP" id="MF_00503">
    <property type="entry name" value="Ribosomal_bL9"/>
    <property type="match status" value="1"/>
</dbReference>
<evidence type="ECO:0000256" key="2">
    <source>
        <dbReference type="ARBA" id="ARBA00022730"/>
    </source>
</evidence>
<evidence type="ECO:0000256" key="7">
    <source>
        <dbReference type="HAMAP-Rule" id="MF_00503"/>
    </source>
</evidence>
<dbReference type="Gene3D" id="3.10.430.100">
    <property type="entry name" value="Ribosomal protein L9, C-terminal domain"/>
    <property type="match status" value="1"/>
</dbReference>
<name>A0A286RKX7_9BACT</name>
<dbReference type="InterPro" id="IPR036935">
    <property type="entry name" value="Ribosomal_bL9_N_sf"/>
</dbReference>
<keyword evidence="2 7" id="KW-0699">rRNA-binding</keyword>
<gene>
    <name evidence="7" type="primary">rplI</name>
    <name evidence="10" type="ORF">THTE_4013</name>
</gene>
<protein>
    <recommendedName>
        <fullName evidence="6 7">Large ribosomal subunit protein bL9</fullName>
    </recommendedName>
</protein>
<dbReference type="Pfam" id="PF01281">
    <property type="entry name" value="Ribosomal_L9_N"/>
    <property type="match status" value="1"/>
</dbReference>
<evidence type="ECO:0000256" key="6">
    <source>
        <dbReference type="ARBA" id="ARBA00035292"/>
    </source>
</evidence>
<evidence type="ECO:0000256" key="1">
    <source>
        <dbReference type="ARBA" id="ARBA00010605"/>
    </source>
</evidence>
<comment type="similarity">
    <text evidence="1 7">Belongs to the bacterial ribosomal protein bL9 family.</text>
</comment>
<evidence type="ECO:0000259" key="9">
    <source>
        <dbReference type="PROSITE" id="PS00651"/>
    </source>
</evidence>
<dbReference type="GO" id="GO:0006412">
    <property type="term" value="P:translation"/>
    <property type="evidence" value="ECO:0007669"/>
    <property type="project" value="UniProtKB-UniRule"/>
</dbReference>
<dbReference type="InterPro" id="IPR020594">
    <property type="entry name" value="Ribosomal_bL9_bac/chp"/>
</dbReference>
<evidence type="ECO:0000256" key="8">
    <source>
        <dbReference type="SAM" id="MobiDB-lite"/>
    </source>
</evidence>
<proteinExistence type="inferred from homology"/>
<feature type="compositionally biased region" description="Basic residues" evidence="8">
    <location>
        <begin position="1"/>
        <end position="14"/>
    </location>
</feature>
<dbReference type="GO" id="GO:0005840">
    <property type="term" value="C:ribosome"/>
    <property type="evidence" value="ECO:0007669"/>
    <property type="project" value="UniProtKB-KW"/>
</dbReference>
<dbReference type="InterPro" id="IPR020070">
    <property type="entry name" value="Ribosomal_bL9_N"/>
</dbReference>
<feature type="region of interest" description="Disordered" evidence="8">
    <location>
        <begin position="1"/>
        <end position="21"/>
    </location>
</feature>
<evidence type="ECO:0000256" key="4">
    <source>
        <dbReference type="ARBA" id="ARBA00022980"/>
    </source>
</evidence>
<dbReference type="InterPro" id="IPR009027">
    <property type="entry name" value="Ribosomal_bL9/RNase_H1_N"/>
</dbReference>
<keyword evidence="4 7" id="KW-0689">Ribosomal protein</keyword>